<reference evidence="2" key="1">
    <citation type="submission" date="2018-06" db="EMBL/GenBank/DDBJ databases">
        <authorList>
            <person name="Zhirakovskaya E."/>
        </authorList>
    </citation>
    <scope>NUCLEOTIDE SEQUENCE</scope>
</reference>
<accession>A0A3B1CPZ6</accession>
<sequence length="306" mass="34412">MIDHRRLYEVKSATIRNFASLWVSNFNANKSRIHNAHGVASLFEKFRNIPAVVVGAGPSLDKNIMWLGQAQGRAIIIAVDTIFASLIKAGITPTVVVTLDPQVEVARFFRDVDSSRRLLVAPTIAHPESLDQWKGDIVFYNKYAPDIPELVKIASINPGLGYLIPGGSVLTIGLDLEYRMGANPVAFAGQDLSYRSEGAAYAGDTLYGDNDYQSLFGDRIEQMVSDTDIFGRTVRTQKSMFVTKQWMEWAFTSWKRKNHADFYNLTEGGIVTRHCNITSLKEWVSRFCLETKNLEWGIRKALKTKR</sequence>
<dbReference type="PANTHER" id="PTHR41786">
    <property type="entry name" value="MOTILITY ACCESSORY FACTOR MAF"/>
    <property type="match status" value="1"/>
</dbReference>
<evidence type="ECO:0000313" key="2">
    <source>
        <dbReference type="EMBL" id="VAX26068.1"/>
    </source>
</evidence>
<name>A0A3B1CPZ6_9ZZZZ</name>
<dbReference type="PANTHER" id="PTHR41786:SF1">
    <property type="entry name" value="6-HYDROXYMETHYLPTERIN DIPHOSPHOKINASE MPTE-LIKE DOMAIN-CONTAINING PROTEIN"/>
    <property type="match status" value="1"/>
</dbReference>
<dbReference type="InterPro" id="IPR002826">
    <property type="entry name" value="MptE-like"/>
</dbReference>
<protein>
    <recommendedName>
        <fullName evidence="1">6-hydroxymethylpterin diphosphokinase MptE-like domain-containing protein</fullName>
    </recommendedName>
</protein>
<gene>
    <name evidence="2" type="ORF">MNBD_NITROSPINAE02-364</name>
</gene>
<dbReference type="EMBL" id="UOGE01000115">
    <property type="protein sequence ID" value="VAX26068.1"/>
    <property type="molecule type" value="Genomic_DNA"/>
</dbReference>
<proteinExistence type="predicted"/>
<evidence type="ECO:0000259" key="1">
    <source>
        <dbReference type="Pfam" id="PF01973"/>
    </source>
</evidence>
<dbReference type="Pfam" id="PF01973">
    <property type="entry name" value="MptE-like"/>
    <property type="match status" value="1"/>
</dbReference>
<organism evidence="2">
    <name type="scientific">hydrothermal vent metagenome</name>
    <dbReference type="NCBI Taxonomy" id="652676"/>
    <lineage>
        <taxon>unclassified sequences</taxon>
        <taxon>metagenomes</taxon>
        <taxon>ecological metagenomes</taxon>
    </lineage>
</organism>
<dbReference type="AlphaFoldDB" id="A0A3B1CPZ6"/>
<feature type="domain" description="6-hydroxymethylpterin diphosphokinase MptE-like" evidence="1">
    <location>
        <begin position="25"/>
        <end position="196"/>
    </location>
</feature>